<sequence>MRLRILVPLAGLLALAACKDEKKAETPPANPVAPPATPVPANPASPVVPAPATKPPAEKPASQ</sequence>
<reference evidence="2" key="1">
    <citation type="journal article" date="2014" name="PLoS ONE">
        <title>Genome Information of Methylobacterium oryzae, a Plant-Probiotic Methylotroph in the Phyllosphere.</title>
        <authorList>
            <person name="Kwak M.J."/>
            <person name="Jeong H."/>
            <person name="Madhaiyan M."/>
            <person name="Lee Y."/>
            <person name="Sa T.M."/>
            <person name="Oh T.K."/>
            <person name="Kim J.F."/>
        </authorList>
    </citation>
    <scope>NUCLEOTIDE SEQUENCE</scope>
    <source>
        <strain evidence="2">CBMB20</strain>
        <plasmid evidence="2">pMOC1</plasmid>
    </source>
</reference>
<geneLocation type="plasmid" evidence="2">
    <name>pMOC1</name>
</geneLocation>
<dbReference type="AlphaFoldDB" id="A0A088B2G1"/>
<name>A0A088B2G1_9HYPH</name>
<evidence type="ECO:0000313" key="2">
    <source>
        <dbReference type="EMBL" id="AGO88368.1"/>
    </source>
</evidence>
<organism evidence="2">
    <name type="scientific">Methylobacterium oryzae CBMB20</name>
    <dbReference type="NCBI Taxonomy" id="693986"/>
    <lineage>
        <taxon>Bacteria</taxon>
        <taxon>Pseudomonadati</taxon>
        <taxon>Pseudomonadota</taxon>
        <taxon>Alphaproteobacteria</taxon>
        <taxon>Hyphomicrobiales</taxon>
        <taxon>Methylobacteriaceae</taxon>
        <taxon>Methylobacterium</taxon>
    </lineage>
</organism>
<dbReference type="PROSITE" id="PS51257">
    <property type="entry name" value="PROKAR_LIPOPROTEIN"/>
    <property type="match status" value="1"/>
</dbReference>
<protein>
    <submittedName>
        <fullName evidence="2">Protein of unassigned function</fullName>
    </submittedName>
</protein>
<dbReference type="EMBL" id="JX627580">
    <property type="protein sequence ID" value="AGO88368.1"/>
    <property type="molecule type" value="Genomic_DNA"/>
</dbReference>
<evidence type="ECO:0000256" key="1">
    <source>
        <dbReference type="SAM" id="MobiDB-lite"/>
    </source>
</evidence>
<feature type="compositionally biased region" description="Pro residues" evidence="1">
    <location>
        <begin position="28"/>
        <end position="54"/>
    </location>
</feature>
<gene>
    <name evidence="2" type="ORF">MOC_1p0130</name>
</gene>
<dbReference type="RefSeq" id="WP_172685423.1">
    <property type="nucleotide sequence ID" value="NZ_JX627580.1"/>
</dbReference>
<proteinExistence type="predicted"/>
<keyword evidence="2" id="KW-0614">Plasmid</keyword>
<accession>A0A088B2G1</accession>
<feature type="region of interest" description="Disordered" evidence="1">
    <location>
        <begin position="21"/>
        <end position="63"/>
    </location>
</feature>